<reference evidence="3" key="2">
    <citation type="journal article" date="2008" name="Nucleic Acids Res.">
        <title>The rice annotation project database (RAP-DB): 2008 update.</title>
        <authorList>
            <consortium name="The rice annotation project (RAP)"/>
        </authorList>
    </citation>
    <scope>GENOME REANNOTATION</scope>
    <source>
        <strain evidence="3">cv. Nipponbare</strain>
    </source>
</reference>
<proteinExistence type="predicted"/>
<name>Q6ZKE9_ORYSJ</name>
<protein>
    <submittedName>
        <fullName evidence="2">Uncharacterized protein</fullName>
    </submittedName>
</protein>
<evidence type="ECO:0000256" key="1">
    <source>
        <dbReference type="SAM" id="MobiDB-lite"/>
    </source>
</evidence>
<evidence type="ECO:0000313" key="2">
    <source>
        <dbReference type="EMBL" id="BAD03050.1"/>
    </source>
</evidence>
<evidence type="ECO:0000313" key="3">
    <source>
        <dbReference type="Proteomes" id="UP000000763"/>
    </source>
</evidence>
<dbReference type="EMBL" id="AP003878">
    <property type="protein sequence ID" value="BAD03050.1"/>
    <property type="molecule type" value="Genomic_DNA"/>
</dbReference>
<feature type="region of interest" description="Disordered" evidence="1">
    <location>
        <begin position="26"/>
        <end position="71"/>
    </location>
</feature>
<dbReference type="Proteomes" id="UP000000763">
    <property type="component" value="Chromosome 8"/>
</dbReference>
<organism evidence="2 3">
    <name type="scientific">Oryza sativa subsp. japonica</name>
    <name type="common">Rice</name>
    <dbReference type="NCBI Taxonomy" id="39947"/>
    <lineage>
        <taxon>Eukaryota</taxon>
        <taxon>Viridiplantae</taxon>
        <taxon>Streptophyta</taxon>
        <taxon>Embryophyta</taxon>
        <taxon>Tracheophyta</taxon>
        <taxon>Spermatophyta</taxon>
        <taxon>Magnoliopsida</taxon>
        <taxon>Liliopsida</taxon>
        <taxon>Poales</taxon>
        <taxon>Poaceae</taxon>
        <taxon>BOP clade</taxon>
        <taxon>Oryzoideae</taxon>
        <taxon>Oryzeae</taxon>
        <taxon>Oryzinae</taxon>
        <taxon>Oryza</taxon>
        <taxon>Oryza sativa</taxon>
    </lineage>
</organism>
<gene>
    <name evidence="2" type="primary">OJ1120_C08.23</name>
</gene>
<sequence>MLPTTQILGLTNICAGVTLFFKRGHGSGAGGGKRGEKGSDGRLTIPRTREGDAEGYGSDGGGWLSSEVRRGPAQCPLATVEDLTDKNYM</sequence>
<dbReference type="AlphaFoldDB" id="Q6ZKE9"/>
<accession>Q6ZKE9</accession>
<reference evidence="3" key="1">
    <citation type="journal article" date="2005" name="Nature">
        <title>The map-based sequence of the rice genome.</title>
        <authorList>
            <consortium name="International rice genome sequencing project (IRGSP)"/>
            <person name="Matsumoto T."/>
            <person name="Wu J."/>
            <person name="Kanamori H."/>
            <person name="Katayose Y."/>
            <person name="Fujisawa M."/>
            <person name="Namiki N."/>
            <person name="Mizuno H."/>
            <person name="Yamamoto K."/>
            <person name="Antonio B.A."/>
            <person name="Baba T."/>
            <person name="Sakata K."/>
            <person name="Nagamura Y."/>
            <person name="Aoki H."/>
            <person name="Arikawa K."/>
            <person name="Arita K."/>
            <person name="Bito T."/>
            <person name="Chiden Y."/>
            <person name="Fujitsuka N."/>
            <person name="Fukunaka R."/>
            <person name="Hamada M."/>
            <person name="Harada C."/>
            <person name="Hayashi A."/>
            <person name="Hijishita S."/>
            <person name="Honda M."/>
            <person name="Hosokawa S."/>
            <person name="Ichikawa Y."/>
            <person name="Idonuma A."/>
            <person name="Iijima M."/>
            <person name="Ikeda M."/>
            <person name="Ikeno M."/>
            <person name="Ito K."/>
            <person name="Ito S."/>
            <person name="Ito T."/>
            <person name="Ito Y."/>
            <person name="Ito Y."/>
            <person name="Iwabuchi A."/>
            <person name="Kamiya K."/>
            <person name="Karasawa W."/>
            <person name="Kurita K."/>
            <person name="Katagiri S."/>
            <person name="Kikuta A."/>
            <person name="Kobayashi H."/>
            <person name="Kobayashi N."/>
            <person name="Machita K."/>
            <person name="Maehara T."/>
            <person name="Masukawa M."/>
            <person name="Mizubayashi T."/>
            <person name="Mukai Y."/>
            <person name="Nagasaki H."/>
            <person name="Nagata Y."/>
            <person name="Naito S."/>
            <person name="Nakashima M."/>
            <person name="Nakama Y."/>
            <person name="Nakamichi Y."/>
            <person name="Nakamura M."/>
            <person name="Meguro A."/>
            <person name="Negishi M."/>
            <person name="Ohta I."/>
            <person name="Ohta T."/>
            <person name="Okamoto M."/>
            <person name="Ono N."/>
            <person name="Saji S."/>
            <person name="Sakaguchi M."/>
            <person name="Sakai K."/>
            <person name="Shibata M."/>
            <person name="Shimokawa T."/>
            <person name="Song J."/>
            <person name="Takazaki Y."/>
            <person name="Terasawa K."/>
            <person name="Tsugane M."/>
            <person name="Tsuji K."/>
            <person name="Ueda S."/>
            <person name="Waki K."/>
            <person name="Yamagata H."/>
            <person name="Yamamoto M."/>
            <person name="Yamamoto S."/>
            <person name="Yamane H."/>
            <person name="Yoshiki S."/>
            <person name="Yoshihara R."/>
            <person name="Yukawa K."/>
            <person name="Zhong H."/>
            <person name="Yano M."/>
            <person name="Yuan Q."/>
            <person name="Ouyang S."/>
            <person name="Liu J."/>
            <person name="Jones K.M."/>
            <person name="Gansberger K."/>
            <person name="Moffat K."/>
            <person name="Hill J."/>
            <person name="Bera J."/>
            <person name="Fadrosh D."/>
            <person name="Jin S."/>
            <person name="Johri S."/>
            <person name="Kim M."/>
            <person name="Overton L."/>
            <person name="Reardon M."/>
            <person name="Tsitrin T."/>
            <person name="Vuong H."/>
            <person name="Weaver B."/>
            <person name="Ciecko A."/>
            <person name="Tallon L."/>
            <person name="Jackson J."/>
            <person name="Pai G."/>
            <person name="Aken S.V."/>
            <person name="Utterback T."/>
            <person name="Reidmuller S."/>
            <person name="Feldblyum T."/>
            <person name="Hsiao J."/>
            <person name="Zismann V."/>
            <person name="Iobst S."/>
            <person name="de Vazeille A.R."/>
            <person name="Buell C.R."/>
            <person name="Ying K."/>
            <person name="Li Y."/>
            <person name="Lu T."/>
            <person name="Huang Y."/>
            <person name="Zhao Q."/>
            <person name="Feng Q."/>
            <person name="Zhang L."/>
            <person name="Zhu J."/>
            <person name="Weng Q."/>
            <person name="Mu J."/>
            <person name="Lu Y."/>
            <person name="Fan D."/>
            <person name="Liu Y."/>
            <person name="Guan J."/>
            <person name="Zhang Y."/>
            <person name="Yu S."/>
            <person name="Liu X."/>
            <person name="Zhang Y."/>
            <person name="Hong G."/>
            <person name="Han B."/>
            <person name="Choisne N."/>
            <person name="Demange N."/>
            <person name="Orjeda G."/>
            <person name="Samain S."/>
            <person name="Cattolico L."/>
            <person name="Pelletier E."/>
            <person name="Couloux A."/>
            <person name="Segurens B."/>
            <person name="Wincker P."/>
            <person name="D'Hont A."/>
            <person name="Scarpelli C."/>
            <person name="Weissenbach J."/>
            <person name="Salanoubat M."/>
            <person name="Quetier F."/>
            <person name="Yu Y."/>
            <person name="Kim H.R."/>
            <person name="Rambo T."/>
            <person name="Currie J."/>
            <person name="Collura K."/>
            <person name="Luo M."/>
            <person name="Yang T."/>
            <person name="Ammiraju J.S.S."/>
            <person name="Engler F."/>
            <person name="Soderlund C."/>
            <person name="Wing R.A."/>
            <person name="Palmer L.E."/>
            <person name="de la Bastide M."/>
            <person name="Spiegel L."/>
            <person name="Nascimento L."/>
            <person name="Zutavern T."/>
            <person name="O'Shaughnessy A."/>
            <person name="Dike S."/>
            <person name="Dedhia N."/>
            <person name="Preston R."/>
            <person name="Balija V."/>
            <person name="McCombie W.R."/>
            <person name="Chow T."/>
            <person name="Chen H."/>
            <person name="Chung M."/>
            <person name="Chen C."/>
            <person name="Shaw J."/>
            <person name="Wu H."/>
            <person name="Hsiao K."/>
            <person name="Chao Y."/>
            <person name="Chu M."/>
            <person name="Cheng C."/>
            <person name="Hour A."/>
            <person name="Lee P."/>
            <person name="Lin S."/>
            <person name="Lin Y."/>
            <person name="Liou J."/>
            <person name="Liu S."/>
            <person name="Hsing Y."/>
            <person name="Raghuvanshi S."/>
            <person name="Mohanty A."/>
            <person name="Bharti A.K."/>
            <person name="Gaur A."/>
            <person name="Gupta V."/>
            <person name="Kumar D."/>
            <person name="Ravi V."/>
            <person name="Vij S."/>
            <person name="Kapur A."/>
            <person name="Khurana P."/>
            <person name="Khurana P."/>
            <person name="Khurana J.P."/>
            <person name="Tyagi A.K."/>
            <person name="Gaikwad K."/>
            <person name="Singh A."/>
            <person name="Dalal V."/>
            <person name="Srivastava S."/>
            <person name="Dixit A."/>
            <person name="Pal A.K."/>
            <person name="Ghazi I.A."/>
            <person name="Yadav M."/>
            <person name="Pandit A."/>
            <person name="Bhargava A."/>
            <person name="Sureshbabu K."/>
            <person name="Batra K."/>
            <person name="Sharma T.R."/>
            <person name="Mohapatra T."/>
            <person name="Singh N.K."/>
            <person name="Messing J."/>
            <person name="Nelson A.B."/>
            <person name="Fuks G."/>
            <person name="Kavchok S."/>
            <person name="Keizer G."/>
            <person name="Linton E."/>
            <person name="Llaca V."/>
            <person name="Song R."/>
            <person name="Tanyolac B."/>
            <person name="Young S."/>
            <person name="Ho-Il K."/>
            <person name="Hahn J.H."/>
            <person name="Sangsakoo G."/>
            <person name="Vanavichit A."/>
            <person name="de Mattos Luiz.A.T."/>
            <person name="Zimmer P.D."/>
            <person name="Malone G."/>
            <person name="Dellagostin O."/>
            <person name="de Oliveira A.C."/>
            <person name="Bevan M."/>
            <person name="Bancroft I."/>
            <person name="Minx P."/>
            <person name="Cordum H."/>
            <person name="Wilson R."/>
            <person name="Cheng Z."/>
            <person name="Jin W."/>
            <person name="Jiang J."/>
            <person name="Leong S.A."/>
            <person name="Iwama H."/>
            <person name="Gojobori T."/>
            <person name="Itoh T."/>
            <person name="Niimura Y."/>
            <person name="Fujii Y."/>
            <person name="Habara T."/>
            <person name="Sakai H."/>
            <person name="Sato Y."/>
            <person name="Wilson G."/>
            <person name="Kumar K."/>
            <person name="McCouch S."/>
            <person name="Juretic N."/>
            <person name="Hoen D."/>
            <person name="Wright S."/>
            <person name="Bruskiewich R."/>
            <person name="Bureau T."/>
            <person name="Miyao A."/>
            <person name="Hirochika H."/>
            <person name="Nishikawa T."/>
            <person name="Kadowaki K."/>
            <person name="Sugiura M."/>
            <person name="Burr B."/>
            <person name="Sasaki T."/>
        </authorList>
    </citation>
    <scope>NUCLEOTIDE SEQUENCE [LARGE SCALE GENOMIC DNA]</scope>
    <source>
        <strain evidence="3">cv. Nipponbare</strain>
    </source>
</reference>